<dbReference type="AlphaFoldDB" id="A0A0F9BZS1"/>
<name>A0A0F9BZS1_9ZZZZ</name>
<evidence type="ECO:0000313" key="1">
    <source>
        <dbReference type="EMBL" id="KKL19457.1"/>
    </source>
</evidence>
<organism evidence="1">
    <name type="scientific">marine sediment metagenome</name>
    <dbReference type="NCBI Taxonomy" id="412755"/>
    <lineage>
        <taxon>unclassified sequences</taxon>
        <taxon>metagenomes</taxon>
        <taxon>ecological metagenomes</taxon>
    </lineage>
</organism>
<sequence>MRQVSDYTDAELIKIGKKTVESNIKSAETTKAKTDIFNKLYAAYQAGDIEVPGLPKVKKD</sequence>
<protein>
    <submittedName>
        <fullName evidence="1">Uncharacterized protein</fullName>
    </submittedName>
</protein>
<gene>
    <name evidence="1" type="ORF">LCGC14_2465270</name>
</gene>
<proteinExistence type="predicted"/>
<comment type="caution">
    <text evidence="1">The sequence shown here is derived from an EMBL/GenBank/DDBJ whole genome shotgun (WGS) entry which is preliminary data.</text>
</comment>
<dbReference type="EMBL" id="LAZR01038481">
    <property type="protein sequence ID" value="KKL19457.1"/>
    <property type="molecule type" value="Genomic_DNA"/>
</dbReference>
<reference evidence="1" key="1">
    <citation type="journal article" date="2015" name="Nature">
        <title>Complex archaea that bridge the gap between prokaryotes and eukaryotes.</title>
        <authorList>
            <person name="Spang A."/>
            <person name="Saw J.H."/>
            <person name="Jorgensen S.L."/>
            <person name="Zaremba-Niedzwiedzka K."/>
            <person name="Martijn J."/>
            <person name="Lind A.E."/>
            <person name="van Eijk R."/>
            <person name="Schleper C."/>
            <person name="Guy L."/>
            <person name="Ettema T.J."/>
        </authorList>
    </citation>
    <scope>NUCLEOTIDE SEQUENCE</scope>
</reference>
<accession>A0A0F9BZS1</accession>